<evidence type="ECO:0000259" key="5">
    <source>
        <dbReference type="SMART" id="SM00709"/>
    </source>
</evidence>
<keyword evidence="6" id="KW-1185">Reference proteome</keyword>
<dbReference type="FunFam" id="2.20.25.420:FF:000002">
    <property type="entry name" value="Zinc finger protein ZPR1"/>
    <property type="match status" value="1"/>
</dbReference>
<dbReference type="NCBIfam" id="TIGR00310">
    <property type="entry name" value="ZPR1_znf"/>
    <property type="match status" value="2"/>
</dbReference>
<evidence type="ECO:0000256" key="4">
    <source>
        <dbReference type="ARBA" id="ARBA00022833"/>
    </source>
</evidence>
<organism evidence="6 7">
    <name type="scientific">Syphacia muris</name>
    <dbReference type="NCBI Taxonomy" id="451379"/>
    <lineage>
        <taxon>Eukaryota</taxon>
        <taxon>Metazoa</taxon>
        <taxon>Ecdysozoa</taxon>
        <taxon>Nematoda</taxon>
        <taxon>Chromadorea</taxon>
        <taxon>Rhabditida</taxon>
        <taxon>Spirurina</taxon>
        <taxon>Oxyuridomorpha</taxon>
        <taxon>Oxyuroidea</taxon>
        <taxon>Oxyuridae</taxon>
        <taxon>Syphacia</taxon>
    </lineage>
</organism>
<comment type="similarity">
    <text evidence="1">Belongs to the ZPR1 family.</text>
</comment>
<proteinExistence type="inferred from homology"/>
<accession>A0A0N5APG2</accession>
<keyword evidence="4" id="KW-0862">Zinc</keyword>
<dbReference type="FunFam" id="2.20.25.420:FF:000001">
    <property type="entry name" value="Zinc finger protein ZPR1"/>
    <property type="match status" value="1"/>
</dbReference>
<dbReference type="PANTHER" id="PTHR10876:SF0">
    <property type="entry name" value="ZINC FINGER PROTEIN ZPR1"/>
    <property type="match status" value="1"/>
</dbReference>
<evidence type="ECO:0000313" key="6">
    <source>
        <dbReference type="Proteomes" id="UP000046393"/>
    </source>
</evidence>
<feature type="domain" description="Zinc finger ZPR1-type" evidence="5">
    <location>
        <begin position="246"/>
        <end position="411"/>
    </location>
</feature>
<dbReference type="Pfam" id="PF22794">
    <property type="entry name" value="jr-ZPR1"/>
    <property type="match status" value="2"/>
</dbReference>
<dbReference type="PANTHER" id="PTHR10876">
    <property type="entry name" value="ZINC FINGER PROTEIN ZPR1"/>
    <property type="match status" value="1"/>
</dbReference>
<dbReference type="Proteomes" id="UP000046393">
    <property type="component" value="Unplaced"/>
</dbReference>
<sequence>MVGTDSTDDKIFSELSSEDVEKPYEIESLCPRCEKNGVTKIMCVRIPYYRQVIIMSFYCEHCGCRNNELQSAEAVQEHGTEIVLHVKEIVDLNRQLVKSEFAQIEIPEIELTIPSQSQPGEVTTVEGVLQRTKAGLLQDQQHRREKDPENAEKIDDFLKRLEDLIHLRRVFTMAIYLKLKDPSGNCYIENPNPFHVDPRCITTHYCRTLVENKILGLADDNQTEVALAPEWKSFEDAKQEVLRFPTDCPNCGAHIETCMKPTDIPYFSTVIIMSTTCEYCGLRTNEVKSCGAIRDCGCRLVVYIEKAEDLVRDVLKSDTCSLSIPELDLEVGPGALASRFTTVEGLLTATKEQIQARFLLKESCFFFGDSASVEAKKNFTDLFARFQNILTLKEKVHLVLDDPAGNSYIQSLAAPLDDPRLAKQFYARSYEQNDELGLNDMKTENYTNLETVEEEENTS</sequence>
<dbReference type="STRING" id="451379.A0A0N5APG2"/>
<dbReference type="Gene3D" id="2.20.25.420">
    <property type="entry name" value="ZPR1, zinc finger domain"/>
    <property type="match status" value="2"/>
</dbReference>
<dbReference type="GO" id="GO:0005634">
    <property type="term" value="C:nucleus"/>
    <property type="evidence" value="ECO:0007669"/>
    <property type="project" value="TreeGrafter"/>
</dbReference>
<name>A0A0N5APG2_9BILA</name>
<evidence type="ECO:0000256" key="1">
    <source>
        <dbReference type="ARBA" id="ARBA00008354"/>
    </source>
</evidence>
<dbReference type="WBParaSite" id="SMUV_0000653701-mRNA-1">
    <property type="protein sequence ID" value="SMUV_0000653701-mRNA-1"/>
    <property type="gene ID" value="SMUV_0000653701"/>
</dbReference>
<dbReference type="Gene3D" id="2.60.120.1040">
    <property type="entry name" value="ZPR1, A/B domain"/>
    <property type="match status" value="2"/>
</dbReference>
<protein>
    <submittedName>
        <fullName evidence="7">Zinc finger protein ZPR1</fullName>
    </submittedName>
</protein>
<evidence type="ECO:0000313" key="7">
    <source>
        <dbReference type="WBParaSite" id="SMUV_0000653701-mRNA-1"/>
    </source>
</evidence>
<dbReference type="AlphaFoldDB" id="A0A0N5APG2"/>
<evidence type="ECO:0000256" key="2">
    <source>
        <dbReference type="ARBA" id="ARBA00022723"/>
    </source>
</evidence>
<dbReference type="GO" id="GO:0008270">
    <property type="term" value="F:zinc ion binding"/>
    <property type="evidence" value="ECO:0007669"/>
    <property type="project" value="UniProtKB-KW"/>
</dbReference>
<dbReference type="InterPro" id="IPR004457">
    <property type="entry name" value="Znf_ZPR1"/>
</dbReference>
<reference evidence="7" key="1">
    <citation type="submission" date="2017-02" db="UniProtKB">
        <authorList>
            <consortium name="WormBaseParasite"/>
        </authorList>
    </citation>
    <scope>IDENTIFICATION</scope>
</reference>
<dbReference type="InterPro" id="IPR040141">
    <property type="entry name" value="ZPR1"/>
</dbReference>
<dbReference type="SMART" id="SM00709">
    <property type="entry name" value="Zpr1"/>
    <property type="match status" value="2"/>
</dbReference>
<keyword evidence="2" id="KW-0479">Metal-binding</keyword>
<dbReference type="InterPro" id="IPR042451">
    <property type="entry name" value="ZPR1_A/B_dom"/>
</dbReference>
<dbReference type="InterPro" id="IPR056180">
    <property type="entry name" value="ZPR1_jr_dom"/>
</dbReference>
<dbReference type="Pfam" id="PF03367">
    <property type="entry name" value="Zn_ribbon_ZPR1"/>
    <property type="match status" value="2"/>
</dbReference>
<dbReference type="InterPro" id="IPR042452">
    <property type="entry name" value="ZPR1_Znf1/2"/>
</dbReference>
<keyword evidence="3" id="KW-0863">Zinc-finger</keyword>
<evidence type="ECO:0000256" key="3">
    <source>
        <dbReference type="ARBA" id="ARBA00022771"/>
    </source>
</evidence>
<feature type="domain" description="Zinc finger ZPR1-type" evidence="5">
    <location>
        <begin position="28"/>
        <end position="190"/>
    </location>
</feature>